<evidence type="ECO:0000256" key="1">
    <source>
        <dbReference type="SAM" id="MobiDB-lite"/>
    </source>
</evidence>
<evidence type="ECO:0000313" key="3">
    <source>
        <dbReference type="Proteomes" id="UP000053647"/>
    </source>
</evidence>
<gene>
    <name evidence="2" type="ORF">PAXINDRAFT_157284</name>
</gene>
<sequence length="445" mass="48891">MACQTRLSLPYGGPVEEAHRPRGAARAEGGPICKNPIADVCDERGPQVPEYLDSVNVKWTTIDVTRFAEVEKDPGPVFLWVGMKPRSLSRENAEVAAVGCKELLKEFQITDVEVAFWQSLFTRSAGSQLFNYVCSVHAAADVRSPLTPALGLQIAARATPCFEGTGGIYICEGGESKRVFVLTARYIVFPPNAARNELHACMKASQPRHDVLLLGSKVFQDVLESIMVRIGRQAILVDHSPPISVGTGPKRFTEDWALIQLHGEKIDWEAFKGNVIDLDTKISVDDFILKMFPHTTARTSFKYPRGRLLQLRDVIKENELRHPTMLDTNGEECLLVVKNGNSTDGTIGRATGIMSFVRECFEDGTHETSMELAIYPYGNKDGAFSAPGDSGSIIADGKGRIVGLLTGGAGQTDSTDVSYATPFYWLFDERIKAHFPNAYLYPVTA</sequence>
<protein>
    <recommendedName>
        <fullName evidence="4">Serine protease</fullName>
    </recommendedName>
</protein>
<feature type="region of interest" description="Disordered" evidence="1">
    <location>
        <begin position="1"/>
        <end position="28"/>
    </location>
</feature>
<proteinExistence type="predicted"/>
<dbReference type="Proteomes" id="UP000053647">
    <property type="component" value="Unassembled WGS sequence"/>
</dbReference>
<reference evidence="2 3" key="1">
    <citation type="submission" date="2014-06" db="EMBL/GenBank/DDBJ databases">
        <authorList>
            <consortium name="DOE Joint Genome Institute"/>
            <person name="Kuo A."/>
            <person name="Kohler A."/>
            <person name="Nagy L.G."/>
            <person name="Floudas D."/>
            <person name="Copeland A."/>
            <person name="Barry K.W."/>
            <person name="Cichocki N."/>
            <person name="Veneault-Fourrey C."/>
            <person name="LaButti K."/>
            <person name="Lindquist E.A."/>
            <person name="Lipzen A."/>
            <person name="Lundell T."/>
            <person name="Morin E."/>
            <person name="Murat C."/>
            <person name="Sun H."/>
            <person name="Tunlid A."/>
            <person name="Henrissat B."/>
            <person name="Grigoriev I.V."/>
            <person name="Hibbett D.S."/>
            <person name="Martin F."/>
            <person name="Nordberg H.P."/>
            <person name="Cantor M.N."/>
            <person name="Hua S.X."/>
        </authorList>
    </citation>
    <scope>NUCLEOTIDE SEQUENCE [LARGE SCALE GENOMIC DNA]</scope>
    <source>
        <strain evidence="2 3">ATCC 200175</strain>
    </source>
</reference>
<dbReference type="AlphaFoldDB" id="A0A0C9TW24"/>
<organism evidence="2 3">
    <name type="scientific">Paxillus involutus ATCC 200175</name>
    <dbReference type="NCBI Taxonomy" id="664439"/>
    <lineage>
        <taxon>Eukaryota</taxon>
        <taxon>Fungi</taxon>
        <taxon>Dikarya</taxon>
        <taxon>Basidiomycota</taxon>
        <taxon>Agaricomycotina</taxon>
        <taxon>Agaricomycetes</taxon>
        <taxon>Agaricomycetidae</taxon>
        <taxon>Boletales</taxon>
        <taxon>Paxilineae</taxon>
        <taxon>Paxillaceae</taxon>
        <taxon>Paxillus</taxon>
    </lineage>
</organism>
<keyword evidence="3" id="KW-1185">Reference proteome</keyword>
<dbReference type="EMBL" id="KN819378">
    <property type="protein sequence ID" value="KIJ11506.1"/>
    <property type="molecule type" value="Genomic_DNA"/>
</dbReference>
<dbReference type="SUPFAM" id="SSF50494">
    <property type="entry name" value="Trypsin-like serine proteases"/>
    <property type="match status" value="2"/>
</dbReference>
<reference evidence="3" key="2">
    <citation type="submission" date="2015-01" db="EMBL/GenBank/DDBJ databases">
        <title>Evolutionary Origins and Diversification of the Mycorrhizal Mutualists.</title>
        <authorList>
            <consortium name="DOE Joint Genome Institute"/>
            <consortium name="Mycorrhizal Genomics Consortium"/>
            <person name="Kohler A."/>
            <person name="Kuo A."/>
            <person name="Nagy L.G."/>
            <person name="Floudas D."/>
            <person name="Copeland A."/>
            <person name="Barry K.W."/>
            <person name="Cichocki N."/>
            <person name="Veneault-Fourrey C."/>
            <person name="LaButti K."/>
            <person name="Lindquist E.A."/>
            <person name="Lipzen A."/>
            <person name="Lundell T."/>
            <person name="Morin E."/>
            <person name="Murat C."/>
            <person name="Riley R."/>
            <person name="Ohm R."/>
            <person name="Sun H."/>
            <person name="Tunlid A."/>
            <person name="Henrissat B."/>
            <person name="Grigoriev I.V."/>
            <person name="Hibbett D.S."/>
            <person name="Martin F."/>
        </authorList>
    </citation>
    <scope>NUCLEOTIDE SEQUENCE [LARGE SCALE GENOMIC DNA]</scope>
    <source>
        <strain evidence="3">ATCC 200175</strain>
    </source>
</reference>
<name>A0A0C9TW24_PAXIN</name>
<accession>A0A0C9TW24</accession>
<evidence type="ECO:0000313" key="2">
    <source>
        <dbReference type="EMBL" id="KIJ11506.1"/>
    </source>
</evidence>
<dbReference type="InterPro" id="IPR009003">
    <property type="entry name" value="Peptidase_S1_PA"/>
</dbReference>
<dbReference type="HOGENOM" id="CLU_024804_0_0_1"/>
<evidence type="ECO:0008006" key="4">
    <source>
        <dbReference type="Google" id="ProtNLM"/>
    </source>
</evidence>
<dbReference type="OrthoDB" id="5424209at2759"/>